<dbReference type="Proteomes" id="UP000515947">
    <property type="component" value="Chromosome"/>
</dbReference>
<evidence type="ECO:0000256" key="1">
    <source>
        <dbReference type="SAM" id="MobiDB-lite"/>
    </source>
</evidence>
<keyword evidence="3" id="KW-1185">Reference proteome</keyword>
<feature type="region of interest" description="Disordered" evidence="1">
    <location>
        <begin position="1"/>
        <end position="21"/>
    </location>
</feature>
<dbReference type="KEGG" id="nmes:H9L09_20725"/>
<protein>
    <submittedName>
        <fullName evidence="2">Uncharacterized protein</fullName>
    </submittedName>
</protein>
<evidence type="ECO:0000313" key="2">
    <source>
        <dbReference type="EMBL" id="QNN52817.1"/>
    </source>
</evidence>
<dbReference type="EMBL" id="CP060713">
    <property type="protein sequence ID" value="QNN52817.1"/>
    <property type="molecule type" value="Genomic_DNA"/>
</dbReference>
<dbReference type="RefSeq" id="WP_187578659.1">
    <property type="nucleotide sequence ID" value="NZ_CP060713.1"/>
</dbReference>
<reference evidence="2 3" key="1">
    <citation type="submission" date="2020-08" db="EMBL/GenBank/DDBJ databases">
        <title>Genome sequence of Nocardioides mesophilus KACC 16243T.</title>
        <authorList>
            <person name="Hyun D.-W."/>
            <person name="Bae J.-W."/>
        </authorList>
    </citation>
    <scope>NUCLEOTIDE SEQUENCE [LARGE SCALE GENOMIC DNA]</scope>
    <source>
        <strain evidence="2 3">KACC 16243</strain>
    </source>
</reference>
<evidence type="ECO:0000313" key="3">
    <source>
        <dbReference type="Proteomes" id="UP000515947"/>
    </source>
</evidence>
<gene>
    <name evidence="2" type="ORF">H9L09_20725</name>
</gene>
<name>A0A7G9RB42_9ACTN</name>
<organism evidence="2 3">
    <name type="scientific">Nocardioides mesophilus</name>
    <dbReference type="NCBI Taxonomy" id="433659"/>
    <lineage>
        <taxon>Bacteria</taxon>
        <taxon>Bacillati</taxon>
        <taxon>Actinomycetota</taxon>
        <taxon>Actinomycetes</taxon>
        <taxon>Propionibacteriales</taxon>
        <taxon>Nocardioidaceae</taxon>
        <taxon>Nocardioides</taxon>
    </lineage>
</organism>
<sequence length="98" mass="10782">MTDHTEQPEQPEQPDQPDQPYQARVLGLVPVTAVLDQIEGVCHVGYELCTVLRVRVSRAGGLHLPLDLLRSQGIEVIDVRRVVTPTLVWPTDPGSAHA</sequence>
<dbReference type="AlphaFoldDB" id="A0A7G9RB42"/>
<proteinExistence type="predicted"/>
<accession>A0A7G9RB42</accession>